<dbReference type="EMBL" id="BGZK01000074">
    <property type="protein sequence ID" value="GBP15707.1"/>
    <property type="molecule type" value="Genomic_DNA"/>
</dbReference>
<evidence type="ECO:0000313" key="1">
    <source>
        <dbReference type="EMBL" id="GBP15707.1"/>
    </source>
</evidence>
<organism evidence="1 2">
    <name type="scientific">Eumeta variegata</name>
    <name type="common">Bagworm moth</name>
    <name type="synonym">Eumeta japonica</name>
    <dbReference type="NCBI Taxonomy" id="151549"/>
    <lineage>
        <taxon>Eukaryota</taxon>
        <taxon>Metazoa</taxon>
        <taxon>Ecdysozoa</taxon>
        <taxon>Arthropoda</taxon>
        <taxon>Hexapoda</taxon>
        <taxon>Insecta</taxon>
        <taxon>Pterygota</taxon>
        <taxon>Neoptera</taxon>
        <taxon>Endopterygota</taxon>
        <taxon>Lepidoptera</taxon>
        <taxon>Glossata</taxon>
        <taxon>Ditrysia</taxon>
        <taxon>Tineoidea</taxon>
        <taxon>Psychidae</taxon>
        <taxon>Oiketicinae</taxon>
        <taxon>Eumeta</taxon>
    </lineage>
</organism>
<evidence type="ECO:0000313" key="2">
    <source>
        <dbReference type="Proteomes" id="UP000299102"/>
    </source>
</evidence>
<gene>
    <name evidence="1" type="ORF">EVAR_93902_1</name>
</gene>
<protein>
    <submittedName>
        <fullName evidence="1">Uncharacterized protein</fullName>
    </submittedName>
</protein>
<dbReference type="Proteomes" id="UP000299102">
    <property type="component" value="Unassembled WGS sequence"/>
</dbReference>
<comment type="caution">
    <text evidence="1">The sequence shown here is derived from an EMBL/GenBank/DDBJ whole genome shotgun (WGS) entry which is preliminary data.</text>
</comment>
<name>A0A4C1TP14_EUMVA</name>
<keyword evidence="2" id="KW-1185">Reference proteome</keyword>
<proteinExistence type="predicted"/>
<dbReference type="AlphaFoldDB" id="A0A4C1TP14"/>
<accession>A0A4C1TP14</accession>
<dbReference type="OrthoDB" id="10054259at2759"/>
<reference evidence="1 2" key="1">
    <citation type="journal article" date="2019" name="Commun. Biol.">
        <title>The bagworm genome reveals a unique fibroin gene that provides high tensile strength.</title>
        <authorList>
            <person name="Kono N."/>
            <person name="Nakamura H."/>
            <person name="Ohtoshi R."/>
            <person name="Tomita M."/>
            <person name="Numata K."/>
            <person name="Arakawa K."/>
        </authorList>
    </citation>
    <scope>NUCLEOTIDE SEQUENCE [LARGE SCALE GENOMIC DNA]</scope>
</reference>
<sequence>MSDSKVDSALCKLRVQYNARNSAVVKLVTKASQWRKIGTRGRRSKGRGALNLRITSFAGNAERQSFVPCPVFTYASSDYAPSSVPRVHARIITFTTCVIRFARRRADPETRTRSRPVYELAYDVLRGYEGSEHYR</sequence>